<keyword evidence="1" id="KW-1133">Transmembrane helix</keyword>
<name>A0A328AKE2_9CAUL</name>
<evidence type="ECO:0000313" key="3">
    <source>
        <dbReference type="EMBL" id="RAK55300.1"/>
    </source>
</evidence>
<gene>
    <name evidence="3" type="ORF">DJ017_12645</name>
</gene>
<keyword evidence="1" id="KW-0812">Transmembrane</keyword>
<evidence type="ECO:0000313" key="4">
    <source>
        <dbReference type="Proteomes" id="UP000249254"/>
    </source>
</evidence>
<keyword evidence="1" id="KW-0472">Membrane</keyword>
<dbReference type="AlphaFoldDB" id="A0A328AKE2"/>
<evidence type="ECO:0000256" key="1">
    <source>
        <dbReference type="SAM" id="Phobius"/>
    </source>
</evidence>
<evidence type="ECO:0000259" key="2">
    <source>
        <dbReference type="Pfam" id="PF07811"/>
    </source>
</evidence>
<keyword evidence="4" id="KW-1185">Reference proteome</keyword>
<feature type="domain" description="TadE-like" evidence="2">
    <location>
        <begin position="13"/>
        <end position="55"/>
    </location>
</feature>
<feature type="transmembrane region" description="Helical" evidence="1">
    <location>
        <begin position="16"/>
        <end position="37"/>
    </location>
</feature>
<protein>
    <recommendedName>
        <fullName evidence="2">TadE-like domain-containing protein</fullName>
    </recommendedName>
</protein>
<organism evidence="3 4">
    <name type="scientific">Phenylobacterium soli</name>
    <dbReference type="NCBI Taxonomy" id="2170551"/>
    <lineage>
        <taxon>Bacteria</taxon>
        <taxon>Pseudomonadati</taxon>
        <taxon>Pseudomonadota</taxon>
        <taxon>Alphaproteobacteria</taxon>
        <taxon>Caulobacterales</taxon>
        <taxon>Caulobacteraceae</taxon>
        <taxon>Phenylobacterium</taxon>
    </lineage>
</organism>
<dbReference type="RefSeq" id="WP_111529048.1">
    <property type="nucleotide sequence ID" value="NZ_JBHRSG010000003.1"/>
</dbReference>
<sequence length="139" mass="14679">MTRLATLWRDRRGVTAIEFALIAPVLASVLILGWDGWMMISQSLDMRTAVQTGARYYQVGGTDDTAAQTAALAAWPHRPANASFSLARACACGGAATSCSSACTAGQTPTTTVTLTASSAFDGAIQHRSLKETEVIRVR</sequence>
<proteinExistence type="predicted"/>
<comment type="caution">
    <text evidence="3">The sequence shown here is derived from an EMBL/GenBank/DDBJ whole genome shotgun (WGS) entry which is preliminary data.</text>
</comment>
<dbReference type="OrthoDB" id="7189296at2"/>
<dbReference type="Pfam" id="PF07811">
    <property type="entry name" value="TadE"/>
    <property type="match status" value="1"/>
</dbReference>
<accession>A0A328AKE2</accession>
<dbReference type="Proteomes" id="UP000249254">
    <property type="component" value="Unassembled WGS sequence"/>
</dbReference>
<reference evidence="4" key="1">
    <citation type="submission" date="2018-05" db="EMBL/GenBank/DDBJ databases">
        <authorList>
            <person name="Li X."/>
        </authorList>
    </citation>
    <scope>NUCLEOTIDE SEQUENCE [LARGE SCALE GENOMIC DNA]</scope>
    <source>
        <strain evidence="4">LX32</strain>
    </source>
</reference>
<dbReference type="InterPro" id="IPR012495">
    <property type="entry name" value="TadE-like_dom"/>
</dbReference>
<dbReference type="EMBL" id="QFYQ01000001">
    <property type="protein sequence ID" value="RAK55300.1"/>
    <property type="molecule type" value="Genomic_DNA"/>
</dbReference>